<keyword evidence="3" id="KW-1185">Reference proteome</keyword>
<sequence>MNSAKSNPGPSSATDGSARGFLVDFLRTPPKDHTPEKMRALTTVNLNDLIEVVKALRADLPKGDPIRGFLRTNTTLALSLINRAPRLRDALDVGPVSSKLTGPAGLWQFGVRQLNRPRLRQPIKP</sequence>
<name>A0A5B9R4V1_9ALPH</name>
<dbReference type="Proteomes" id="UP001144437">
    <property type="component" value="Segment"/>
</dbReference>
<feature type="region of interest" description="Disordered" evidence="1">
    <location>
        <begin position="1"/>
        <end position="20"/>
    </location>
</feature>
<evidence type="ECO:0000256" key="1">
    <source>
        <dbReference type="SAM" id="MobiDB-lite"/>
    </source>
</evidence>
<dbReference type="EMBL" id="MK360902">
    <property type="protein sequence ID" value="QEG54110.1"/>
    <property type="molecule type" value="Genomic_DNA"/>
</dbReference>
<evidence type="ECO:0008006" key="4">
    <source>
        <dbReference type="Google" id="ProtNLM"/>
    </source>
</evidence>
<feature type="compositionally biased region" description="Polar residues" evidence="1">
    <location>
        <begin position="1"/>
        <end position="15"/>
    </location>
</feature>
<dbReference type="GeneID" id="80540297"/>
<dbReference type="KEGG" id="vg:80540297"/>
<proteinExistence type="predicted"/>
<accession>A0A5B9R4V1</accession>
<protein>
    <recommendedName>
        <fullName evidence="4">Small capsomere-interacting protein</fullName>
    </recommendedName>
</protein>
<reference evidence="2" key="1">
    <citation type="journal article" date="2019" name="Vet. Microbiol.">
        <title>Disease surveillance in wild Victorian cacatuids reveals co-infection with multiple agents and detection of novel avian viruses.</title>
        <authorList>
            <person name="Sutherland M."/>
            <person name="Sarker S."/>
            <person name="Vaz P.K."/>
            <person name="Legione A.R."/>
            <person name="Devlin J.M."/>
            <person name="Macwhirter P.L."/>
            <person name="Whiteley P.L."/>
            <person name="Raidal S.R."/>
        </authorList>
    </citation>
    <scope>NUCLEOTIDE SEQUENCE</scope>
    <source>
        <strain evidence="2">97-0001</strain>
    </source>
</reference>
<evidence type="ECO:0000313" key="2">
    <source>
        <dbReference type="EMBL" id="QEG54110.1"/>
    </source>
</evidence>
<dbReference type="RefSeq" id="YP_010801584.1">
    <property type="nucleotide sequence ID" value="NC_076966.1"/>
</dbReference>
<evidence type="ECO:0000313" key="3">
    <source>
        <dbReference type="Proteomes" id="UP001144437"/>
    </source>
</evidence>
<organism evidence="2 3">
    <name type="scientific">Cacatuid alphaherpesvirus 2</name>
    <dbReference type="NCBI Taxonomy" id="2604840"/>
    <lineage>
        <taxon>Viruses</taxon>
        <taxon>Duplodnaviria</taxon>
        <taxon>Heunggongvirae</taxon>
        <taxon>Peploviricota</taxon>
        <taxon>Herviviricetes</taxon>
        <taxon>Herpesvirales</taxon>
        <taxon>Orthoherpesviridae</taxon>
        <taxon>Alphaherpesvirinae</taxon>
        <taxon>Iltovirus</taxon>
        <taxon>Iltovirus cacatuidalpha2</taxon>
    </lineage>
</organism>